<dbReference type="EC" id="5.6.2.4" evidence="9"/>
<evidence type="ECO:0000256" key="9">
    <source>
        <dbReference type="ARBA" id="ARBA00034808"/>
    </source>
</evidence>
<reference evidence="15 16" key="1">
    <citation type="submission" date="2017-05" db="EMBL/GenBank/DDBJ databases">
        <title>Functional genome analysis of Paenibacillus pasadenensis strain R16: insights on endophytic life style and antifungal activity.</title>
        <authorList>
            <person name="Passera A."/>
            <person name="Marcolungo L."/>
            <person name="Casati P."/>
            <person name="Brasca M."/>
            <person name="Quaglino F."/>
            <person name="Delledonne M."/>
        </authorList>
    </citation>
    <scope>NUCLEOTIDE SEQUENCE [LARGE SCALE GENOMIC DNA]</scope>
    <source>
        <strain evidence="15 16">R16</strain>
    </source>
</reference>
<feature type="domain" description="UvrD-like helicase C-terminal" evidence="14">
    <location>
        <begin position="328"/>
        <end position="603"/>
    </location>
</feature>
<dbReference type="InterPro" id="IPR014016">
    <property type="entry name" value="UvrD-like_ATP-bd"/>
</dbReference>
<dbReference type="AlphaFoldDB" id="A0A2N5N105"/>
<protein>
    <recommendedName>
        <fullName evidence="9">DNA 3'-5' helicase</fullName>
        <ecNumber evidence="9">5.6.2.4</ecNumber>
    </recommendedName>
</protein>
<dbReference type="Pfam" id="PF00580">
    <property type="entry name" value="UvrD-helicase"/>
    <property type="match status" value="1"/>
</dbReference>
<sequence length="796" mass="85583">MSANLPLPFKKPFGAAGRGLPAAALASGENSRRLVPDDDADSDYFRALESRGLFLNGPQIEAVRHGAGPLLTLAGAGSGKTSVLAARTGYLIAERGADPRSILLVTFSVKAAQEMKDRISALPGIAPAAAKAVTARTFHSFFLQLLRSQGYRQEILGGGPLAVIVLKGMLRELGIADRLEPETALAALSEAKLSLRSLGELPEASQAERDLKRLLLRFEEWKEREGRMDFDDILLWSHRLLTERPALLRTLQERFRLIMIDEFQDTSRLQYELIRLLAGKRANLMAVGDDDQTIYGFSGARSEYILGFRDAFPGARVVTLDTNYRSSASIVGLGNDIIRHNKTRYAKTLKAVRTSRQVPLYIRPFTTDQEAAAVAAHIRERVDEGARGWGDFAILYRTASNSRAMFEQLVLSDIPFHLQDSGELFYDQSAVRPLVDYLRLSVKRRDFAAMEGVLPSMYVGRAKGMAHIRAKDDPRPKKGPLIHLLTLEGLKDFQRDSIQARITFIKGLKALKPADAIRRMRKDFYDAWLDAEAAGAGGADTVYKETLREALDELEASAGRFADVPSFLAFVKRIGERHAEMRALPPEAARDAVKLMTIHKSKGLEFPAVVLIGASEGILPHSLALEADKLSDYGNGAAAAGDPASLREAALEEERRLAYVAVTRARDELLVSSPSLWRGRKTDVSRFLLDAFRTAAPAAAAAGRAAGAAAGRGVGVSAAAEASPAARSAATSATAAARPRASPAARRANLGATTSAAAAGAAGASPAARRAHPGAATSATAAAQAAGRAKADRPQA</sequence>
<name>A0A2N5N105_9BACL</name>
<evidence type="ECO:0000256" key="10">
    <source>
        <dbReference type="ARBA" id="ARBA00048988"/>
    </source>
</evidence>
<dbReference type="PROSITE" id="PS51198">
    <property type="entry name" value="UVRD_HELICASE_ATP_BIND"/>
    <property type="match status" value="1"/>
</dbReference>
<organism evidence="15 16">
    <name type="scientific">Paenibacillus pasadenensis</name>
    <dbReference type="NCBI Taxonomy" id="217090"/>
    <lineage>
        <taxon>Bacteria</taxon>
        <taxon>Bacillati</taxon>
        <taxon>Bacillota</taxon>
        <taxon>Bacilli</taxon>
        <taxon>Bacillales</taxon>
        <taxon>Paenibacillaceae</taxon>
        <taxon>Paenibacillus</taxon>
    </lineage>
</organism>
<evidence type="ECO:0000256" key="12">
    <source>
        <dbReference type="SAM" id="MobiDB-lite"/>
    </source>
</evidence>
<proteinExistence type="inferred from homology"/>
<keyword evidence="4 11" id="KW-0347">Helicase</keyword>
<evidence type="ECO:0000256" key="2">
    <source>
        <dbReference type="ARBA" id="ARBA00022741"/>
    </source>
</evidence>
<evidence type="ECO:0000313" key="15">
    <source>
        <dbReference type="EMBL" id="PLT44012.1"/>
    </source>
</evidence>
<dbReference type="InterPro" id="IPR014017">
    <property type="entry name" value="DNA_helicase_UvrD-like_C"/>
</dbReference>
<comment type="similarity">
    <text evidence="1">Belongs to the helicase family. UvrD subfamily.</text>
</comment>
<evidence type="ECO:0000313" key="16">
    <source>
        <dbReference type="Proteomes" id="UP000234789"/>
    </source>
</evidence>
<evidence type="ECO:0000256" key="7">
    <source>
        <dbReference type="ARBA" id="ARBA00023235"/>
    </source>
</evidence>
<feature type="domain" description="UvrD-like helicase ATP-binding" evidence="13">
    <location>
        <begin position="53"/>
        <end position="327"/>
    </location>
</feature>
<comment type="caution">
    <text evidence="15">The sequence shown here is derived from an EMBL/GenBank/DDBJ whole genome shotgun (WGS) entry which is preliminary data.</text>
</comment>
<keyword evidence="7" id="KW-0413">Isomerase</keyword>
<evidence type="ECO:0000256" key="3">
    <source>
        <dbReference type="ARBA" id="ARBA00022801"/>
    </source>
</evidence>
<dbReference type="CDD" id="cd17932">
    <property type="entry name" value="DEXQc_UvrD"/>
    <property type="match status" value="1"/>
</dbReference>
<dbReference type="InterPro" id="IPR027417">
    <property type="entry name" value="P-loop_NTPase"/>
</dbReference>
<evidence type="ECO:0000256" key="6">
    <source>
        <dbReference type="ARBA" id="ARBA00023125"/>
    </source>
</evidence>
<dbReference type="EMBL" id="NFEZ01000004">
    <property type="protein sequence ID" value="PLT44012.1"/>
    <property type="molecule type" value="Genomic_DNA"/>
</dbReference>
<dbReference type="RefSeq" id="WP_180968437.1">
    <property type="nucleotide sequence ID" value="NZ_NFEZ01000004.1"/>
</dbReference>
<evidence type="ECO:0000256" key="8">
    <source>
        <dbReference type="ARBA" id="ARBA00034617"/>
    </source>
</evidence>
<dbReference type="InterPro" id="IPR013986">
    <property type="entry name" value="DExx_box_DNA_helicase_dom_sf"/>
</dbReference>
<dbReference type="PANTHER" id="PTHR11070">
    <property type="entry name" value="UVRD / RECB / PCRA DNA HELICASE FAMILY MEMBER"/>
    <property type="match status" value="1"/>
</dbReference>
<dbReference type="PROSITE" id="PS51217">
    <property type="entry name" value="UVRD_HELICASE_CTER"/>
    <property type="match status" value="1"/>
</dbReference>
<comment type="catalytic activity">
    <reaction evidence="8">
        <text>Couples ATP hydrolysis with the unwinding of duplex DNA by translocating in the 3'-5' direction.</text>
        <dbReference type="EC" id="5.6.2.4"/>
    </reaction>
</comment>
<gene>
    <name evidence="15" type="ORF">B8V81_2443</name>
</gene>
<evidence type="ECO:0000256" key="1">
    <source>
        <dbReference type="ARBA" id="ARBA00009922"/>
    </source>
</evidence>
<accession>A0A2N5N105</accession>
<evidence type="ECO:0000259" key="13">
    <source>
        <dbReference type="PROSITE" id="PS51198"/>
    </source>
</evidence>
<dbReference type="GO" id="GO:0005829">
    <property type="term" value="C:cytosol"/>
    <property type="evidence" value="ECO:0007669"/>
    <property type="project" value="TreeGrafter"/>
</dbReference>
<dbReference type="Gene3D" id="1.10.486.10">
    <property type="entry name" value="PCRA, domain 4"/>
    <property type="match status" value="1"/>
</dbReference>
<dbReference type="InterPro" id="IPR000212">
    <property type="entry name" value="DNA_helicase_UvrD/REP"/>
</dbReference>
<dbReference type="Gene3D" id="1.10.10.160">
    <property type="match status" value="1"/>
</dbReference>
<keyword evidence="16" id="KW-1185">Reference proteome</keyword>
<dbReference type="Proteomes" id="UP000234789">
    <property type="component" value="Unassembled WGS sequence"/>
</dbReference>
<dbReference type="SUPFAM" id="SSF52540">
    <property type="entry name" value="P-loop containing nucleoside triphosphate hydrolases"/>
    <property type="match status" value="1"/>
</dbReference>
<feature type="compositionally biased region" description="Low complexity" evidence="12">
    <location>
        <begin position="758"/>
        <end position="788"/>
    </location>
</feature>
<evidence type="ECO:0000256" key="4">
    <source>
        <dbReference type="ARBA" id="ARBA00022806"/>
    </source>
</evidence>
<dbReference type="GO" id="GO:0043138">
    <property type="term" value="F:3'-5' DNA helicase activity"/>
    <property type="evidence" value="ECO:0007669"/>
    <property type="project" value="UniProtKB-EC"/>
</dbReference>
<dbReference type="GO" id="GO:0033202">
    <property type="term" value="C:DNA helicase complex"/>
    <property type="evidence" value="ECO:0007669"/>
    <property type="project" value="TreeGrafter"/>
</dbReference>
<dbReference type="GO" id="GO:0003677">
    <property type="term" value="F:DNA binding"/>
    <property type="evidence" value="ECO:0007669"/>
    <property type="project" value="UniProtKB-KW"/>
</dbReference>
<dbReference type="GO" id="GO:0016887">
    <property type="term" value="F:ATP hydrolysis activity"/>
    <property type="evidence" value="ECO:0007669"/>
    <property type="project" value="RHEA"/>
</dbReference>
<keyword evidence="2 11" id="KW-0547">Nucleotide-binding</keyword>
<dbReference type="Pfam" id="PF13361">
    <property type="entry name" value="UvrD_C"/>
    <property type="match status" value="2"/>
</dbReference>
<dbReference type="Gene3D" id="3.40.50.300">
    <property type="entry name" value="P-loop containing nucleotide triphosphate hydrolases"/>
    <property type="match status" value="2"/>
</dbReference>
<evidence type="ECO:0000256" key="11">
    <source>
        <dbReference type="PROSITE-ProRule" id="PRU00560"/>
    </source>
</evidence>
<evidence type="ECO:0000259" key="14">
    <source>
        <dbReference type="PROSITE" id="PS51217"/>
    </source>
</evidence>
<dbReference type="GO" id="GO:0005524">
    <property type="term" value="F:ATP binding"/>
    <property type="evidence" value="ECO:0007669"/>
    <property type="project" value="UniProtKB-UniRule"/>
</dbReference>
<keyword evidence="6" id="KW-0238">DNA-binding</keyword>
<comment type="catalytic activity">
    <reaction evidence="10">
        <text>ATP + H2O = ADP + phosphate + H(+)</text>
        <dbReference type="Rhea" id="RHEA:13065"/>
        <dbReference type="ChEBI" id="CHEBI:15377"/>
        <dbReference type="ChEBI" id="CHEBI:15378"/>
        <dbReference type="ChEBI" id="CHEBI:30616"/>
        <dbReference type="ChEBI" id="CHEBI:43474"/>
        <dbReference type="ChEBI" id="CHEBI:456216"/>
        <dbReference type="EC" id="5.6.2.4"/>
    </reaction>
</comment>
<dbReference type="PANTHER" id="PTHR11070:SF2">
    <property type="entry name" value="ATP-DEPENDENT DNA HELICASE SRS2"/>
    <property type="match status" value="1"/>
</dbReference>
<evidence type="ECO:0000256" key="5">
    <source>
        <dbReference type="ARBA" id="ARBA00022840"/>
    </source>
</evidence>
<feature type="region of interest" description="Disordered" evidence="12">
    <location>
        <begin position="731"/>
        <end position="750"/>
    </location>
</feature>
<feature type="binding site" evidence="11">
    <location>
        <begin position="74"/>
        <end position="81"/>
    </location>
    <ligand>
        <name>ATP</name>
        <dbReference type="ChEBI" id="CHEBI:30616"/>
    </ligand>
</feature>
<dbReference type="GO" id="GO:0000725">
    <property type="term" value="P:recombinational repair"/>
    <property type="evidence" value="ECO:0007669"/>
    <property type="project" value="TreeGrafter"/>
</dbReference>
<keyword evidence="5 11" id="KW-0067">ATP-binding</keyword>
<feature type="region of interest" description="Disordered" evidence="12">
    <location>
        <begin position="758"/>
        <end position="796"/>
    </location>
</feature>
<dbReference type="CDD" id="cd18807">
    <property type="entry name" value="SF1_C_UvrD"/>
    <property type="match status" value="1"/>
</dbReference>
<keyword evidence="3 11" id="KW-0378">Hydrolase</keyword>